<comment type="caution">
    <text evidence="1">The sequence shown here is derived from an EMBL/GenBank/DDBJ whole genome shotgun (WGS) entry which is preliminary data.</text>
</comment>
<protein>
    <submittedName>
        <fullName evidence="1">Uncharacterized protein</fullName>
    </submittedName>
</protein>
<dbReference type="EMBL" id="LAZR01034986">
    <property type="protein sequence ID" value="KKL28746.1"/>
    <property type="molecule type" value="Genomic_DNA"/>
</dbReference>
<dbReference type="AlphaFoldDB" id="A0A0F9EFZ3"/>
<sequence>MTELNENAITKVATVVGINAKTVAVTTLYTVPTGKTFIPDHIVIRVTAFTNGGKGVEAIVSFCGNSATYDDYLNSVTYTVAAAAVLIRDSVEDTAVVTQAAGDLFSISIETGSDATLETWAVDVFGHLV</sequence>
<accession>A0A0F9EFZ3</accession>
<gene>
    <name evidence="1" type="ORF">LCGC14_2372060</name>
</gene>
<name>A0A0F9EFZ3_9ZZZZ</name>
<reference evidence="1" key="1">
    <citation type="journal article" date="2015" name="Nature">
        <title>Complex archaea that bridge the gap between prokaryotes and eukaryotes.</title>
        <authorList>
            <person name="Spang A."/>
            <person name="Saw J.H."/>
            <person name="Jorgensen S.L."/>
            <person name="Zaremba-Niedzwiedzka K."/>
            <person name="Martijn J."/>
            <person name="Lind A.E."/>
            <person name="van Eijk R."/>
            <person name="Schleper C."/>
            <person name="Guy L."/>
            <person name="Ettema T.J."/>
        </authorList>
    </citation>
    <scope>NUCLEOTIDE SEQUENCE</scope>
</reference>
<evidence type="ECO:0000313" key="1">
    <source>
        <dbReference type="EMBL" id="KKL28746.1"/>
    </source>
</evidence>
<organism evidence="1">
    <name type="scientific">marine sediment metagenome</name>
    <dbReference type="NCBI Taxonomy" id="412755"/>
    <lineage>
        <taxon>unclassified sequences</taxon>
        <taxon>metagenomes</taxon>
        <taxon>ecological metagenomes</taxon>
    </lineage>
</organism>
<proteinExistence type="predicted"/>